<dbReference type="Proteomes" id="UP000614601">
    <property type="component" value="Unassembled WGS sequence"/>
</dbReference>
<dbReference type="Proteomes" id="UP000783686">
    <property type="component" value="Unassembled WGS sequence"/>
</dbReference>
<dbReference type="AlphaFoldDB" id="A0A811LV66"/>
<dbReference type="EMBL" id="CAJFCW020000006">
    <property type="protein sequence ID" value="CAG9127848.1"/>
    <property type="molecule type" value="Genomic_DNA"/>
</dbReference>
<evidence type="ECO:0000313" key="2">
    <source>
        <dbReference type="Proteomes" id="UP000614601"/>
    </source>
</evidence>
<proteinExistence type="predicted"/>
<comment type="caution">
    <text evidence="1">The sequence shown here is derived from an EMBL/GenBank/DDBJ whole genome shotgun (WGS) entry which is preliminary data.</text>
</comment>
<protein>
    <submittedName>
        <fullName evidence="1">Uncharacterized protein</fullName>
    </submittedName>
</protein>
<sequence length="101" mass="10951">MSSGVGVAAGDGPHRFHLTLFRRTSQFSFLPEPSVGWCGFGEERCAFLAKSDAIPARNCAHFAPAWPEKKRRLAGADGRVVGEIFSNFQPRGDELNANTDG</sequence>
<reference evidence="1" key="1">
    <citation type="submission" date="2020-09" db="EMBL/GenBank/DDBJ databases">
        <authorList>
            <person name="Kikuchi T."/>
        </authorList>
    </citation>
    <scope>NUCLEOTIDE SEQUENCE</scope>
    <source>
        <strain evidence="1">SH1</strain>
    </source>
</reference>
<gene>
    <name evidence="1" type="ORF">BOKJ2_LOCUS14229</name>
</gene>
<organism evidence="1 2">
    <name type="scientific">Bursaphelenchus okinawaensis</name>
    <dbReference type="NCBI Taxonomy" id="465554"/>
    <lineage>
        <taxon>Eukaryota</taxon>
        <taxon>Metazoa</taxon>
        <taxon>Ecdysozoa</taxon>
        <taxon>Nematoda</taxon>
        <taxon>Chromadorea</taxon>
        <taxon>Rhabditida</taxon>
        <taxon>Tylenchina</taxon>
        <taxon>Tylenchomorpha</taxon>
        <taxon>Aphelenchoidea</taxon>
        <taxon>Aphelenchoididae</taxon>
        <taxon>Bursaphelenchus</taxon>
    </lineage>
</organism>
<dbReference type="EMBL" id="CAJFDH010000006">
    <property type="protein sequence ID" value="CAD5230626.1"/>
    <property type="molecule type" value="Genomic_DNA"/>
</dbReference>
<accession>A0A811LV66</accession>
<keyword evidence="2" id="KW-1185">Reference proteome</keyword>
<name>A0A811LV66_9BILA</name>
<evidence type="ECO:0000313" key="1">
    <source>
        <dbReference type="EMBL" id="CAD5230626.1"/>
    </source>
</evidence>